<dbReference type="Proteomes" id="UP000076404">
    <property type="component" value="Chromosome"/>
</dbReference>
<gene>
    <name evidence="2" type="ORF">GEMMAAP_19370</name>
</gene>
<dbReference type="AlphaFoldDB" id="A0A143BP12"/>
<feature type="transmembrane region" description="Helical" evidence="1">
    <location>
        <begin position="178"/>
        <end position="197"/>
    </location>
</feature>
<sequence>MTTATLPLTAPGAPVPLHRYAMWWITGLLLLTTLGFWPSFVTRLGTHDLAHTAHGMVSFGWLLLLIGQAWLIERKQRAWHRRVAMLGIPLALLMVLTAIPMMRVMLKAMAVPEARPVVAFLGAYDVGALFWFVVLFSVALANVRRPAMHGRCLASTAFLGLAPGLGRFFMWGMGMSPFAAVHATMVLVEASLLALYLSDRRAGIREWPYAGTLVFFVLWQGIMGPLATSDLFARFASWLTAVN</sequence>
<evidence type="ECO:0000313" key="3">
    <source>
        <dbReference type="Proteomes" id="UP000076404"/>
    </source>
</evidence>
<protein>
    <submittedName>
        <fullName evidence="2">Uncharacterized protein</fullName>
    </submittedName>
</protein>
<dbReference type="EMBL" id="CP011454">
    <property type="protein sequence ID" value="AMW06363.1"/>
    <property type="molecule type" value="Genomic_DNA"/>
</dbReference>
<keyword evidence="3" id="KW-1185">Reference proteome</keyword>
<keyword evidence="1" id="KW-0472">Membrane</keyword>
<reference evidence="2 3" key="2">
    <citation type="journal article" date="2016" name="Environ. Microbiol. Rep.">
        <title>Metagenomic evidence for the presence of phototrophic Gemmatimonadetes bacteria in diverse environments.</title>
        <authorList>
            <person name="Zeng Y."/>
            <person name="Baumbach J."/>
            <person name="Barbosa E.G."/>
            <person name="Azevedo V."/>
            <person name="Zhang C."/>
            <person name="Koblizek M."/>
        </authorList>
    </citation>
    <scope>NUCLEOTIDE SEQUENCE [LARGE SCALE GENOMIC DNA]</scope>
    <source>
        <strain evidence="2 3">AP64</strain>
    </source>
</reference>
<evidence type="ECO:0000313" key="2">
    <source>
        <dbReference type="EMBL" id="AMW06363.1"/>
    </source>
</evidence>
<keyword evidence="1" id="KW-0812">Transmembrane</keyword>
<proteinExistence type="predicted"/>
<dbReference type="RefSeq" id="WP_075071582.1">
    <property type="nucleotide sequence ID" value="NZ_CP011454.1"/>
</dbReference>
<dbReference type="STRING" id="1379270.GEMMAAP_19370"/>
<dbReference type="OrthoDB" id="648493at2"/>
<accession>A0A143BP12</accession>
<keyword evidence="1" id="KW-1133">Transmembrane helix</keyword>
<evidence type="ECO:0000256" key="1">
    <source>
        <dbReference type="SAM" id="Phobius"/>
    </source>
</evidence>
<organism evidence="2 3">
    <name type="scientific">Gemmatimonas phototrophica</name>
    <dbReference type="NCBI Taxonomy" id="1379270"/>
    <lineage>
        <taxon>Bacteria</taxon>
        <taxon>Pseudomonadati</taxon>
        <taxon>Gemmatimonadota</taxon>
        <taxon>Gemmatimonadia</taxon>
        <taxon>Gemmatimonadales</taxon>
        <taxon>Gemmatimonadaceae</taxon>
        <taxon>Gemmatimonas</taxon>
    </lineage>
</organism>
<dbReference type="KEGG" id="gph:GEMMAAP_19370"/>
<reference evidence="2 3" key="1">
    <citation type="journal article" date="2014" name="Proc. Natl. Acad. Sci. U.S.A.">
        <title>Functional type 2 photosynthetic reaction centers found in the rare bacterial phylum Gemmatimonadetes.</title>
        <authorList>
            <person name="Zeng Y."/>
            <person name="Feng F."/>
            <person name="Medova H."/>
            <person name="Dean J."/>
            <person name="Koblizek M."/>
        </authorList>
    </citation>
    <scope>NUCLEOTIDE SEQUENCE [LARGE SCALE GENOMIC DNA]</scope>
    <source>
        <strain evidence="2 3">AP64</strain>
    </source>
</reference>
<feature type="transmembrane region" description="Helical" evidence="1">
    <location>
        <begin position="83"/>
        <end position="106"/>
    </location>
</feature>
<name>A0A143BP12_9BACT</name>
<feature type="transmembrane region" description="Helical" evidence="1">
    <location>
        <begin position="52"/>
        <end position="71"/>
    </location>
</feature>
<feature type="transmembrane region" description="Helical" evidence="1">
    <location>
        <begin position="209"/>
        <end position="228"/>
    </location>
</feature>
<feature type="transmembrane region" description="Helical" evidence="1">
    <location>
        <begin position="152"/>
        <end position="172"/>
    </location>
</feature>
<feature type="transmembrane region" description="Helical" evidence="1">
    <location>
        <begin position="118"/>
        <end position="140"/>
    </location>
</feature>
<feature type="transmembrane region" description="Helical" evidence="1">
    <location>
        <begin position="21"/>
        <end position="40"/>
    </location>
</feature>